<feature type="compositionally biased region" description="Basic and acidic residues" evidence="1">
    <location>
        <begin position="9"/>
        <end position="33"/>
    </location>
</feature>
<evidence type="ECO:0000313" key="3">
    <source>
        <dbReference type="Proteomes" id="UP001595279"/>
    </source>
</evidence>
<name>A0ABV7CVU7_9BACI</name>
<organism evidence="2 3">
    <name type="scientific">Virgibacillus xinjiangensis</name>
    <dbReference type="NCBI Taxonomy" id="393090"/>
    <lineage>
        <taxon>Bacteria</taxon>
        <taxon>Bacillati</taxon>
        <taxon>Bacillota</taxon>
        <taxon>Bacilli</taxon>
        <taxon>Bacillales</taxon>
        <taxon>Bacillaceae</taxon>
        <taxon>Virgibacillus</taxon>
    </lineage>
</organism>
<dbReference type="Proteomes" id="UP001595279">
    <property type="component" value="Unassembled WGS sequence"/>
</dbReference>
<dbReference type="RefSeq" id="WP_390271655.1">
    <property type="nucleotide sequence ID" value="NZ_JBHRSA010000037.1"/>
</dbReference>
<accession>A0ABV7CVU7</accession>
<gene>
    <name evidence="2" type="ORF">ACFOGI_09145</name>
</gene>
<comment type="caution">
    <text evidence="2">The sequence shown here is derived from an EMBL/GenBank/DDBJ whole genome shotgun (WGS) entry which is preliminary data.</text>
</comment>
<feature type="compositionally biased region" description="Basic and acidic residues" evidence="1">
    <location>
        <begin position="49"/>
        <end position="67"/>
    </location>
</feature>
<protein>
    <submittedName>
        <fullName evidence="2">Uncharacterized protein</fullName>
    </submittedName>
</protein>
<keyword evidence="3" id="KW-1185">Reference proteome</keyword>
<proteinExistence type="predicted"/>
<sequence>MISAGGPRNRQESGDIGRRLVESAGDRSYRQEVHGIGGRSMISPGGSRNQRESGDIGRRSAESAGDR</sequence>
<evidence type="ECO:0000313" key="2">
    <source>
        <dbReference type="EMBL" id="MFC3040423.1"/>
    </source>
</evidence>
<evidence type="ECO:0000256" key="1">
    <source>
        <dbReference type="SAM" id="MobiDB-lite"/>
    </source>
</evidence>
<feature type="region of interest" description="Disordered" evidence="1">
    <location>
        <begin position="1"/>
        <end position="67"/>
    </location>
</feature>
<reference evidence="3" key="1">
    <citation type="journal article" date="2019" name="Int. J. Syst. Evol. Microbiol.">
        <title>The Global Catalogue of Microorganisms (GCM) 10K type strain sequencing project: providing services to taxonomists for standard genome sequencing and annotation.</title>
        <authorList>
            <consortium name="The Broad Institute Genomics Platform"/>
            <consortium name="The Broad Institute Genome Sequencing Center for Infectious Disease"/>
            <person name="Wu L."/>
            <person name="Ma J."/>
        </authorList>
    </citation>
    <scope>NUCLEOTIDE SEQUENCE [LARGE SCALE GENOMIC DNA]</scope>
    <source>
        <strain evidence="3">KCTC 13128</strain>
    </source>
</reference>
<dbReference type="EMBL" id="JBHRSA010000037">
    <property type="protein sequence ID" value="MFC3040423.1"/>
    <property type="molecule type" value="Genomic_DNA"/>
</dbReference>